<accession>A0ABU8TYT7</accession>
<feature type="domain" description="Nudix hydrolase" evidence="2">
    <location>
        <begin position="8"/>
        <end position="57"/>
    </location>
</feature>
<evidence type="ECO:0000256" key="1">
    <source>
        <dbReference type="SAM" id="MobiDB-lite"/>
    </source>
</evidence>
<feature type="compositionally biased region" description="Low complexity" evidence="1">
    <location>
        <begin position="75"/>
        <end position="90"/>
    </location>
</feature>
<gene>
    <name evidence="3" type="ORF">WKI68_03465</name>
</gene>
<protein>
    <submittedName>
        <fullName evidence="3">NUDIX domain-containing protein</fullName>
    </submittedName>
</protein>
<keyword evidence="4" id="KW-1185">Reference proteome</keyword>
<evidence type="ECO:0000313" key="4">
    <source>
        <dbReference type="Proteomes" id="UP001382904"/>
    </source>
</evidence>
<name>A0ABU8TYT7_9ACTN</name>
<sequence>MLGLRHPDSPFGASHHHFLAGHCERESAITCLIREAREEAGLRIRAEDVEFAHAVHVVDPRAPGRACSWSSAPTAGRGRNRSASRTSASAGSGGPPTHCPSRSSRTPGPRSRASAPDASTPRWDGRDAPAGSANPSRACREGWAGRRAQVRRPMGWRTVFRLTTAGRPPVI</sequence>
<dbReference type="Pfam" id="PF00293">
    <property type="entry name" value="NUDIX"/>
    <property type="match status" value="1"/>
</dbReference>
<dbReference type="EMBL" id="JBBKAM010000002">
    <property type="protein sequence ID" value="MEJ8640762.1"/>
    <property type="molecule type" value="Genomic_DNA"/>
</dbReference>
<dbReference type="Gene3D" id="3.90.79.10">
    <property type="entry name" value="Nucleoside Triphosphate Pyrophosphohydrolase"/>
    <property type="match status" value="1"/>
</dbReference>
<dbReference type="InterPro" id="IPR015797">
    <property type="entry name" value="NUDIX_hydrolase-like_dom_sf"/>
</dbReference>
<feature type="compositionally biased region" description="Low complexity" evidence="1">
    <location>
        <begin position="100"/>
        <end position="116"/>
    </location>
</feature>
<evidence type="ECO:0000313" key="3">
    <source>
        <dbReference type="EMBL" id="MEJ8640762.1"/>
    </source>
</evidence>
<dbReference type="InterPro" id="IPR000086">
    <property type="entry name" value="NUDIX_hydrolase_dom"/>
</dbReference>
<evidence type="ECO:0000259" key="2">
    <source>
        <dbReference type="Pfam" id="PF00293"/>
    </source>
</evidence>
<proteinExistence type="predicted"/>
<organism evidence="3 4">
    <name type="scientific">Streptomyces caledonius</name>
    <dbReference type="NCBI Taxonomy" id="3134107"/>
    <lineage>
        <taxon>Bacteria</taxon>
        <taxon>Bacillati</taxon>
        <taxon>Actinomycetota</taxon>
        <taxon>Actinomycetes</taxon>
        <taxon>Kitasatosporales</taxon>
        <taxon>Streptomycetaceae</taxon>
        <taxon>Streptomyces</taxon>
    </lineage>
</organism>
<comment type="caution">
    <text evidence="3">The sequence shown here is derived from an EMBL/GenBank/DDBJ whole genome shotgun (WGS) entry which is preliminary data.</text>
</comment>
<feature type="region of interest" description="Disordered" evidence="1">
    <location>
        <begin position="62"/>
        <end position="146"/>
    </location>
</feature>
<dbReference type="SUPFAM" id="SSF55811">
    <property type="entry name" value="Nudix"/>
    <property type="match status" value="1"/>
</dbReference>
<reference evidence="3 4" key="1">
    <citation type="submission" date="2024-03" db="EMBL/GenBank/DDBJ databases">
        <title>Novel Streptomyces species of biotechnological and ecological value are a feature of Machair soil.</title>
        <authorList>
            <person name="Prole J.R."/>
            <person name="Goodfellow M."/>
            <person name="Allenby N."/>
            <person name="Ward A.C."/>
        </authorList>
    </citation>
    <scope>NUCLEOTIDE SEQUENCE [LARGE SCALE GENOMIC DNA]</scope>
    <source>
        <strain evidence="3 4">MS1.HAVA.3</strain>
    </source>
</reference>
<dbReference type="Proteomes" id="UP001382904">
    <property type="component" value="Unassembled WGS sequence"/>
</dbReference>